<evidence type="ECO:0000313" key="8">
    <source>
        <dbReference type="Proteomes" id="UP000244013"/>
    </source>
</evidence>
<dbReference type="Gene3D" id="1.20.1740.10">
    <property type="entry name" value="Amino acid/polyamine transporter I"/>
    <property type="match status" value="1"/>
</dbReference>
<feature type="transmembrane region" description="Helical" evidence="6">
    <location>
        <begin position="255"/>
        <end position="273"/>
    </location>
</feature>
<dbReference type="AlphaFoldDB" id="A0A2T5U2Y3"/>
<evidence type="ECO:0000256" key="5">
    <source>
        <dbReference type="ARBA" id="ARBA00023136"/>
    </source>
</evidence>
<accession>A0A2T5U2Y3</accession>
<feature type="transmembrane region" description="Helical" evidence="6">
    <location>
        <begin position="215"/>
        <end position="235"/>
    </location>
</feature>
<sequence>MTRPSLSPGDTALIFGRVKSLDAILATAEKKGLARTLSAFQLTLLGVGAVIGTGIFVLTSEAAQKAGPGMLLSFVVAGFVCAVAALCYSELASMVPVSGSAYTYTYAVTGELLAWMVGWALILEYAVGASAVAVGWSNHLAGLLDGIGFHIPNGLRNADALMANVQVAFGATPNADLQTAMTVGGFMNLPAVIVIALVTWLLVVGTTESARVNAVLVLIKIAALTAFIALTIPVLKADNFHPFLPYGVGNPLSSSGVGVLGAAASIFFAYVGFDAVSTAAEETKNPQRNVPIGLIASLGICTLFYLLVASGAIGAIGANPVTTADGGILAPGSAEMAGRCAAIVAGGAMEPLVCSKEALVHVLQVINWPIMGRLVGLAAVLALPSVVLMMMFGQTRVFFTMARDGLLPAKLASIHPKFRTPHVVTVVTGIAAAIAAAVLPVGKLADYSNAGTLFAFMMVAISVMVLRKTDPGRKRPFRTPAVYIVAPLAIIGCVGLYLSLPLTAKLVLPGWGAIGLAIYFLYSRSRSHVGLGLDDGVAEDDRTPPGSH</sequence>
<feature type="transmembrane region" description="Helical" evidence="6">
    <location>
        <begin position="506"/>
        <end position="522"/>
    </location>
</feature>
<keyword evidence="4 6" id="KW-1133">Transmembrane helix</keyword>
<feature type="transmembrane region" description="Helical" evidence="6">
    <location>
        <begin position="447"/>
        <end position="467"/>
    </location>
</feature>
<organism evidence="7 8">
    <name type="scientific">Sphingomonas faeni</name>
    <dbReference type="NCBI Taxonomy" id="185950"/>
    <lineage>
        <taxon>Bacteria</taxon>
        <taxon>Pseudomonadati</taxon>
        <taxon>Pseudomonadota</taxon>
        <taxon>Alphaproteobacteria</taxon>
        <taxon>Sphingomonadales</taxon>
        <taxon>Sphingomonadaceae</taxon>
        <taxon>Sphingomonas</taxon>
    </lineage>
</organism>
<feature type="transmembrane region" description="Helical" evidence="6">
    <location>
        <begin position="423"/>
        <end position="441"/>
    </location>
</feature>
<dbReference type="GO" id="GO:0015171">
    <property type="term" value="F:amino acid transmembrane transporter activity"/>
    <property type="evidence" value="ECO:0007669"/>
    <property type="project" value="TreeGrafter"/>
</dbReference>
<dbReference type="GO" id="GO:0016020">
    <property type="term" value="C:membrane"/>
    <property type="evidence" value="ECO:0007669"/>
    <property type="project" value="UniProtKB-SubCell"/>
</dbReference>
<name>A0A2T5U2Y3_9SPHN</name>
<feature type="transmembrane region" description="Helical" evidence="6">
    <location>
        <begin position="294"/>
        <end position="316"/>
    </location>
</feature>
<dbReference type="Pfam" id="PF13520">
    <property type="entry name" value="AA_permease_2"/>
    <property type="match status" value="1"/>
</dbReference>
<evidence type="ECO:0000256" key="4">
    <source>
        <dbReference type="ARBA" id="ARBA00022989"/>
    </source>
</evidence>
<gene>
    <name evidence="7" type="ORF">C8J25_106119</name>
</gene>
<evidence type="ECO:0000256" key="1">
    <source>
        <dbReference type="ARBA" id="ARBA00004141"/>
    </source>
</evidence>
<comment type="subcellular location">
    <subcellularLocation>
        <location evidence="1">Membrane</location>
        <topology evidence="1">Multi-pass membrane protein</topology>
    </subcellularLocation>
</comment>
<dbReference type="Proteomes" id="UP000244013">
    <property type="component" value="Unassembled WGS sequence"/>
</dbReference>
<feature type="transmembrane region" description="Helical" evidence="6">
    <location>
        <begin position="370"/>
        <end position="393"/>
    </location>
</feature>
<feature type="transmembrane region" description="Helical" evidence="6">
    <location>
        <begin position="183"/>
        <end position="203"/>
    </location>
</feature>
<dbReference type="PANTHER" id="PTHR43243:SF4">
    <property type="entry name" value="CATIONIC AMINO ACID TRANSPORTER 4"/>
    <property type="match status" value="1"/>
</dbReference>
<feature type="transmembrane region" description="Helical" evidence="6">
    <location>
        <begin position="479"/>
        <end position="500"/>
    </location>
</feature>
<evidence type="ECO:0000256" key="3">
    <source>
        <dbReference type="ARBA" id="ARBA00022692"/>
    </source>
</evidence>
<feature type="transmembrane region" description="Helical" evidence="6">
    <location>
        <begin position="39"/>
        <end position="58"/>
    </location>
</feature>
<dbReference type="PIRSF" id="PIRSF006060">
    <property type="entry name" value="AA_transporter"/>
    <property type="match status" value="1"/>
</dbReference>
<protein>
    <submittedName>
        <fullName evidence="7">Amino acid/polyamine/organocation transporter (APC superfamily)</fullName>
    </submittedName>
</protein>
<dbReference type="PANTHER" id="PTHR43243">
    <property type="entry name" value="INNER MEMBRANE TRANSPORTER YGJI-RELATED"/>
    <property type="match status" value="1"/>
</dbReference>
<evidence type="ECO:0000256" key="6">
    <source>
        <dbReference type="SAM" id="Phobius"/>
    </source>
</evidence>
<evidence type="ECO:0000313" key="7">
    <source>
        <dbReference type="EMBL" id="PTW45867.1"/>
    </source>
</evidence>
<feature type="transmembrane region" description="Helical" evidence="6">
    <location>
        <begin position="70"/>
        <end position="91"/>
    </location>
</feature>
<feature type="transmembrane region" description="Helical" evidence="6">
    <location>
        <begin position="112"/>
        <end position="136"/>
    </location>
</feature>
<reference evidence="7 8" key="1">
    <citation type="submission" date="2018-04" db="EMBL/GenBank/DDBJ databases">
        <title>Genomic Encyclopedia of Type Strains, Phase III (KMG-III): the genomes of soil and plant-associated and newly described type strains.</title>
        <authorList>
            <person name="Whitman W."/>
        </authorList>
    </citation>
    <scope>NUCLEOTIDE SEQUENCE [LARGE SCALE GENOMIC DNA]</scope>
    <source>
        <strain evidence="7 8">MA-olki</strain>
    </source>
</reference>
<keyword evidence="2" id="KW-0813">Transport</keyword>
<dbReference type="EMBL" id="QAYE01000006">
    <property type="protein sequence ID" value="PTW45867.1"/>
    <property type="molecule type" value="Genomic_DNA"/>
</dbReference>
<comment type="caution">
    <text evidence="7">The sequence shown here is derived from an EMBL/GenBank/DDBJ whole genome shotgun (WGS) entry which is preliminary data.</text>
</comment>
<proteinExistence type="predicted"/>
<evidence type="ECO:0000256" key="2">
    <source>
        <dbReference type="ARBA" id="ARBA00022448"/>
    </source>
</evidence>
<keyword evidence="5 6" id="KW-0472">Membrane</keyword>
<keyword evidence="3 6" id="KW-0812">Transmembrane</keyword>
<dbReference type="InterPro" id="IPR002293">
    <property type="entry name" value="AA/rel_permease1"/>
</dbReference>